<feature type="transmembrane region" description="Helical" evidence="1">
    <location>
        <begin position="28"/>
        <end position="48"/>
    </location>
</feature>
<evidence type="ECO:0000256" key="1">
    <source>
        <dbReference type="SAM" id="Phobius"/>
    </source>
</evidence>
<name>A0A1G2DH69_9BACT</name>
<reference evidence="2 3" key="1">
    <citation type="journal article" date="2016" name="Nat. Commun.">
        <title>Thousands of microbial genomes shed light on interconnected biogeochemical processes in an aquifer system.</title>
        <authorList>
            <person name="Anantharaman K."/>
            <person name="Brown C.T."/>
            <person name="Hug L.A."/>
            <person name="Sharon I."/>
            <person name="Castelle C.J."/>
            <person name="Probst A.J."/>
            <person name="Thomas B.C."/>
            <person name="Singh A."/>
            <person name="Wilkins M.J."/>
            <person name="Karaoz U."/>
            <person name="Brodie E.L."/>
            <person name="Williams K.H."/>
            <person name="Hubbard S.S."/>
            <person name="Banfield J.F."/>
        </authorList>
    </citation>
    <scope>NUCLEOTIDE SEQUENCE [LARGE SCALE GENOMIC DNA]</scope>
</reference>
<dbReference type="AlphaFoldDB" id="A0A1G2DH69"/>
<feature type="transmembrane region" description="Helical" evidence="1">
    <location>
        <begin position="105"/>
        <end position="124"/>
    </location>
</feature>
<keyword evidence="1" id="KW-0812">Transmembrane</keyword>
<evidence type="ECO:0000313" key="3">
    <source>
        <dbReference type="Proteomes" id="UP000178534"/>
    </source>
</evidence>
<proteinExistence type="predicted"/>
<keyword evidence="1" id="KW-0472">Membrane</keyword>
<dbReference type="Proteomes" id="UP000178534">
    <property type="component" value="Unassembled WGS sequence"/>
</dbReference>
<accession>A0A1G2DH69</accession>
<sequence length="128" mass="13915">MNTFIAWLSVFLGGWLWFKGYGEPSWPIGFLQGGETFLYGVGPALLLYHAMKLVGKAGVPPFQPTNNSFLLFTVIGLLGAAVFGASLMMIAIGVINGEIVRHPELITIAVLLLPLVIIGVPLFIKEEW</sequence>
<gene>
    <name evidence="2" type="ORF">A2942_04975</name>
</gene>
<comment type="caution">
    <text evidence="2">The sequence shown here is derived from an EMBL/GenBank/DDBJ whole genome shotgun (WGS) entry which is preliminary data.</text>
</comment>
<keyword evidence="1" id="KW-1133">Transmembrane helix</keyword>
<protein>
    <submittedName>
        <fullName evidence="2">Uncharacterized protein</fullName>
    </submittedName>
</protein>
<feature type="transmembrane region" description="Helical" evidence="1">
    <location>
        <begin position="69"/>
        <end position="93"/>
    </location>
</feature>
<dbReference type="EMBL" id="MHLP01000015">
    <property type="protein sequence ID" value="OGZ12916.1"/>
    <property type="molecule type" value="Genomic_DNA"/>
</dbReference>
<organism evidence="2 3">
    <name type="scientific">Candidatus Lloydbacteria bacterium RIFCSPLOWO2_01_FULL_50_20</name>
    <dbReference type="NCBI Taxonomy" id="1798665"/>
    <lineage>
        <taxon>Bacteria</taxon>
        <taxon>Candidatus Lloydiibacteriota</taxon>
    </lineage>
</organism>
<evidence type="ECO:0000313" key="2">
    <source>
        <dbReference type="EMBL" id="OGZ12916.1"/>
    </source>
</evidence>